<reference evidence="1" key="2">
    <citation type="journal article" date="2015" name="Fish Shellfish Immunol.">
        <title>Early steps in the European eel (Anguilla anguilla)-Vibrio vulnificus interaction in the gills: Role of the RtxA13 toxin.</title>
        <authorList>
            <person name="Callol A."/>
            <person name="Pajuelo D."/>
            <person name="Ebbesson L."/>
            <person name="Teles M."/>
            <person name="MacKenzie S."/>
            <person name="Amaro C."/>
        </authorList>
    </citation>
    <scope>NUCLEOTIDE SEQUENCE</scope>
</reference>
<reference evidence="1" key="1">
    <citation type="submission" date="2014-11" db="EMBL/GenBank/DDBJ databases">
        <authorList>
            <person name="Amaro Gonzalez C."/>
        </authorList>
    </citation>
    <scope>NUCLEOTIDE SEQUENCE</scope>
</reference>
<dbReference type="AlphaFoldDB" id="A0A0E9WVY7"/>
<evidence type="ECO:0000313" key="1">
    <source>
        <dbReference type="EMBL" id="JAH94361.1"/>
    </source>
</evidence>
<accession>A0A0E9WVY7</accession>
<protein>
    <submittedName>
        <fullName evidence="1">Uncharacterized protein</fullName>
    </submittedName>
</protein>
<organism evidence="1">
    <name type="scientific">Anguilla anguilla</name>
    <name type="common">European freshwater eel</name>
    <name type="synonym">Muraena anguilla</name>
    <dbReference type="NCBI Taxonomy" id="7936"/>
    <lineage>
        <taxon>Eukaryota</taxon>
        <taxon>Metazoa</taxon>
        <taxon>Chordata</taxon>
        <taxon>Craniata</taxon>
        <taxon>Vertebrata</taxon>
        <taxon>Euteleostomi</taxon>
        <taxon>Actinopterygii</taxon>
        <taxon>Neopterygii</taxon>
        <taxon>Teleostei</taxon>
        <taxon>Anguilliformes</taxon>
        <taxon>Anguillidae</taxon>
        <taxon>Anguilla</taxon>
    </lineage>
</organism>
<name>A0A0E9WVY7_ANGAN</name>
<sequence length="73" mass="8543">MTSLPPQWKNNPHESCFVCQFHPLDSTLESSIKLLSMTARGKWMKMFSTRGKVKFILCMIYFQDKNICSKCIH</sequence>
<proteinExistence type="predicted"/>
<dbReference type="EMBL" id="GBXM01014216">
    <property type="protein sequence ID" value="JAH94361.1"/>
    <property type="molecule type" value="Transcribed_RNA"/>
</dbReference>